<dbReference type="AlphaFoldDB" id="A0A250XS59"/>
<dbReference type="SUPFAM" id="SSF52540">
    <property type="entry name" value="P-loop containing nucleoside triphosphate hydrolases"/>
    <property type="match status" value="1"/>
</dbReference>
<evidence type="ECO:0000313" key="3">
    <source>
        <dbReference type="Proteomes" id="UP000232323"/>
    </source>
</evidence>
<keyword evidence="3" id="KW-1185">Reference proteome</keyword>
<comment type="caution">
    <text evidence="2">The sequence shown here is derived from an EMBL/GenBank/DDBJ whole genome shotgun (WGS) entry which is preliminary data.</text>
</comment>
<protein>
    <submittedName>
        <fullName evidence="2">Uncharacterized protein</fullName>
    </submittedName>
</protein>
<evidence type="ECO:0000256" key="1">
    <source>
        <dbReference type="SAM" id="MobiDB-lite"/>
    </source>
</evidence>
<dbReference type="InterPro" id="IPR027417">
    <property type="entry name" value="P-loop_NTPase"/>
</dbReference>
<dbReference type="GO" id="GO:0005525">
    <property type="term" value="F:GTP binding"/>
    <property type="evidence" value="ECO:0007669"/>
    <property type="project" value="InterPro"/>
</dbReference>
<dbReference type="STRING" id="1157962.A0A250XS59"/>
<dbReference type="EMBL" id="BEGY01000199">
    <property type="protein sequence ID" value="GAX85876.1"/>
    <property type="molecule type" value="Genomic_DNA"/>
</dbReference>
<dbReference type="Pfam" id="PF10199">
    <property type="entry name" value="Adaptin_binding"/>
    <property type="match status" value="1"/>
</dbReference>
<dbReference type="OrthoDB" id="10261384at2759"/>
<dbReference type="GO" id="GO:0003924">
    <property type="term" value="F:GTPase activity"/>
    <property type="evidence" value="ECO:0007669"/>
    <property type="project" value="InterPro"/>
</dbReference>
<name>A0A250XS59_9CHLO</name>
<dbReference type="InterPro" id="IPR001806">
    <property type="entry name" value="Small_GTPase"/>
</dbReference>
<dbReference type="InterPro" id="IPR019341">
    <property type="entry name" value="Alpha/Gamma-adaptin-bd_p34"/>
</dbReference>
<feature type="compositionally biased region" description="Basic and acidic residues" evidence="1">
    <location>
        <begin position="231"/>
        <end position="242"/>
    </location>
</feature>
<organism evidence="2 3">
    <name type="scientific">Chlamydomonas eustigma</name>
    <dbReference type="NCBI Taxonomy" id="1157962"/>
    <lineage>
        <taxon>Eukaryota</taxon>
        <taxon>Viridiplantae</taxon>
        <taxon>Chlorophyta</taxon>
        <taxon>core chlorophytes</taxon>
        <taxon>Chlorophyceae</taxon>
        <taxon>CS clade</taxon>
        <taxon>Chlamydomonadales</taxon>
        <taxon>Chlamydomonadaceae</taxon>
        <taxon>Chlamydomonas</taxon>
    </lineage>
</organism>
<feature type="compositionally biased region" description="Polar residues" evidence="1">
    <location>
        <begin position="188"/>
        <end position="210"/>
    </location>
</feature>
<dbReference type="Pfam" id="PF00071">
    <property type="entry name" value="Ras"/>
    <property type="match status" value="1"/>
</dbReference>
<reference evidence="2 3" key="1">
    <citation type="submission" date="2017-08" db="EMBL/GenBank/DDBJ databases">
        <title>Acidophilic green algal genome provides insights into adaptation to an acidic environment.</title>
        <authorList>
            <person name="Hirooka S."/>
            <person name="Hirose Y."/>
            <person name="Kanesaki Y."/>
            <person name="Higuchi S."/>
            <person name="Fujiwara T."/>
            <person name="Onuma R."/>
            <person name="Era A."/>
            <person name="Ohbayashi R."/>
            <person name="Uzuka A."/>
            <person name="Nozaki H."/>
            <person name="Yoshikawa H."/>
            <person name="Miyagishima S.Y."/>
        </authorList>
    </citation>
    <scope>NUCLEOTIDE SEQUENCE [LARGE SCALE GENOMIC DNA]</scope>
    <source>
        <strain evidence="2 3">NIES-2499</strain>
    </source>
</reference>
<sequence length="348" mass="37923">MEPVILLAGASSVGKRALVNSLLTGQLRSPLSARESFWSINTKYYTVRVRLKEHDIRDVAAVQPEALILVIDCHRPASFEEVRTWAERFGMLESAEIKLLIANKADLLLKHASAREPERSAWLNKAMEWCASTGLEYIETCATDPSVDAALVLDGDPQGTSRVAQALHAHAWPGMELKARGNHRVALSGQSADAENVQQQADISPSSVNTYHGEPGRCGSWEGGQEQEGPDEAHTDCMEQSRSDGAAGMESCRTSRQVVPEPAEGSASGPASESAPENAVLDELDKMDQFERMMEEIQSAKQRFERLPDSDRRSQAAAMALSLASMLGLEESGDELEEGEEEEDGVEC</sequence>
<evidence type="ECO:0000313" key="2">
    <source>
        <dbReference type="EMBL" id="GAX85876.1"/>
    </source>
</evidence>
<proteinExistence type="predicted"/>
<feature type="region of interest" description="Disordered" evidence="1">
    <location>
        <begin position="186"/>
        <end position="279"/>
    </location>
</feature>
<feature type="compositionally biased region" description="Acidic residues" evidence="1">
    <location>
        <begin position="331"/>
        <end position="348"/>
    </location>
</feature>
<accession>A0A250XS59</accession>
<gene>
    <name evidence="2" type="ORF">CEUSTIGMA_g13292.t1</name>
</gene>
<dbReference type="Proteomes" id="UP000232323">
    <property type="component" value="Unassembled WGS sequence"/>
</dbReference>
<dbReference type="PANTHER" id="PTHR14659:SF1">
    <property type="entry name" value="ALPHA- AND GAMMA-ADAPTIN-BINDING PROTEIN P34"/>
    <property type="match status" value="1"/>
</dbReference>
<feature type="compositionally biased region" description="Low complexity" evidence="1">
    <location>
        <begin position="260"/>
        <end position="277"/>
    </location>
</feature>
<dbReference type="PANTHER" id="PTHR14659">
    <property type="entry name" value="ALPHA- AND GAMMA-ADAPTIN-BINDING PROTEIN P34"/>
    <property type="match status" value="1"/>
</dbReference>
<feature type="region of interest" description="Disordered" evidence="1">
    <location>
        <begin position="324"/>
        <end position="348"/>
    </location>
</feature>
<dbReference type="Gene3D" id="3.40.50.300">
    <property type="entry name" value="P-loop containing nucleotide triphosphate hydrolases"/>
    <property type="match status" value="1"/>
</dbReference>